<evidence type="ECO:0000313" key="2">
    <source>
        <dbReference type="EMBL" id="MBB3054735.1"/>
    </source>
</evidence>
<dbReference type="RefSeq" id="WP_157750747.1">
    <property type="nucleotide sequence ID" value="NZ_AP017313.1"/>
</dbReference>
<proteinExistence type="predicted"/>
<dbReference type="Proteomes" id="UP000539265">
    <property type="component" value="Unassembled WGS sequence"/>
</dbReference>
<gene>
    <name evidence="2" type="ORF">FHS11_001145</name>
</gene>
<keyword evidence="1" id="KW-1133">Transmembrane helix</keyword>
<protein>
    <submittedName>
        <fullName evidence="2">Uncharacterized protein</fullName>
    </submittedName>
</protein>
<keyword evidence="1" id="KW-0812">Transmembrane</keyword>
<name>A0A839S9Q8_9SPHI</name>
<evidence type="ECO:0000313" key="3">
    <source>
        <dbReference type="Proteomes" id="UP000539265"/>
    </source>
</evidence>
<comment type="caution">
    <text evidence="2">The sequence shown here is derived from an EMBL/GenBank/DDBJ whole genome shotgun (WGS) entry which is preliminary data.</text>
</comment>
<dbReference type="EMBL" id="JACHWX010000002">
    <property type="protein sequence ID" value="MBB3054735.1"/>
    <property type="molecule type" value="Genomic_DNA"/>
</dbReference>
<dbReference type="AlphaFoldDB" id="A0A839S9Q8"/>
<accession>A0A839S9Q8</accession>
<evidence type="ECO:0000256" key="1">
    <source>
        <dbReference type="SAM" id="Phobius"/>
    </source>
</evidence>
<reference evidence="2" key="1">
    <citation type="submission" date="2020-08" db="EMBL/GenBank/DDBJ databases">
        <title>Genomic Encyclopedia of Type Strains, Phase III (KMG-III): the genomes of soil and plant-associated and newly described type strains.</title>
        <authorList>
            <person name="Whitman W."/>
        </authorList>
    </citation>
    <scope>NUCLEOTIDE SEQUENCE [LARGE SCALE GENOMIC DNA]</scope>
    <source>
        <strain evidence="2">CECT 8628</strain>
    </source>
</reference>
<keyword evidence="1" id="KW-0472">Membrane</keyword>
<keyword evidence="3" id="KW-1185">Reference proteome</keyword>
<organism evidence="2 3">
    <name type="scientific">Mucilaginibacter gotjawali</name>
    <dbReference type="NCBI Taxonomy" id="1550579"/>
    <lineage>
        <taxon>Bacteria</taxon>
        <taxon>Pseudomonadati</taxon>
        <taxon>Bacteroidota</taxon>
        <taxon>Sphingobacteriia</taxon>
        <taxon>Sphingobacteriales</taxon>
        <taxon>Sphingobacteriaceae</taxon>
        <taxon>Mucilaginibacter</taxon>
    </lineage>
</organism>
<sequence>MEKINKNQLAIMFIISVVFLPISFNIISQGVEKDQVWRIVMGGLSGSWFLFMAIISGRRIFKKDKDPA</sequence>
<feature type="transmembrane region" description="Helical" evidence="1">
    <location>
        <begin position="36"/>
        <end position="55"/>
    </location>
</feature>
<feature type="transmembrane region" description="Helical" evidence="1">
    <location>
        <begin position="9"/>
        <end position="30"/>
    </location>
</feature>